<dbReference type="Proteomes" id="UP000324222">
    <property type="component" value="Unassembled WGS sequence"/>
</dbReference>
<keyword evidence="9 16" id="KW-0479">Metal-binding</keyword>
<keyword evidence="13 16" id="KW-0862">Zinc</keyword>
<comment type="catalytic activity">
    <reaction evidence="1 16">
        <text>S-ubiquitinyl-[E2 ubiquitin-conjugating enzyme]-L-cysteine + [acceptor protein]-L-lysine = [E2 ubiquitin-conjugating enzyme]-L-cysteine + N(6)-ubiquitinyl-[acceptor protein]-L-lysine.</text>
        <dbReference type="EC" id="2.3.2.27"/>
    </reaction>
</comment>
<dbReference type="GO" id="GO:0005829">
    <property type="term" value="C:cytosol"/>
    <property type="evidence" value="ECO:0007669"/>
    <property type="project" value="UniProtKB-SubCell"/>
</dbReference>
<dbReference type="GO" id="GO:0043023">
    <property type="term" value="F:ribosomal large subunit binding"/>
    <property type="evidence" value="ECO:0007669"/>
    <property type="project" value="TreeGrafter"/>
</dbReference>
<keyword evidence="11 15" id="KW-0863">Zinc-finger</keyword>
<comment type="function">
    <text evidence="16">E3 ubiquitin-protein ligase. Component of the ribosome quality control complex (RQC), a ribosome-associated complex that mediates ubiquitination and extraction of incompletely synthesized nascent chains for proteasomal degradation.</text>
</comment>
<evidence type="ECO:0000259" key="17">
    <source>
        <dbReference type="PROSITE" id="PS50089"/>
    </source>
</evidence>
<reference evidence="18 19" key="1">
    <citation type="submission" date="2019-05" db="EMBL/GenBank/DDBJ databases">
        <title>Another draft genome of Portunus trituberculatus and its Hox gene families provides insights of decapod evolution.</title>
        <authorList>
            <person name="Jeong J.-H."/>
            <person name="Song I."/>
            <person name="Kim S."/>
            <person name="Choi T."/>
            <person name="Kim D."/>
            <person name="Ryu S."/>
            <person name="Kim W."/>
        </authorList>
    </citation>
    <scope>NUCLEOTIDE SEQUENCE [LARGE SCALE GENOMIC DNA]</scope>
    <source>
        <tissue evidence="18">Muscle</tissue>
    </source>
</reference>
<dbReference type="InterPro" id="IPR039804">
    <property type="entry name" value="RING-CH-C4HC3_LTN1"/>
</dbReference>
<evidence type="ECO:0000256" key="4">
    <source>
        <dbReference type="ARBA" id="ARBA00007997"/>
    </source>
</evidence>
<dbReference type="PROSITE" id="PS50089">
    <property type="entry name" value="ZF_RING_2"/>
    <property type="match status" value="1"/>
</dbReference>
<dbReference type="SMART" id="SM00744">
    <property type="entry name" value="RINGv"/>
    <property type="match status" value="1"/>
</dbReference>
<dbReference type="InterPro" id="IPR011016">
    <property type="entry name" value="Znf_RING-CH"/>
</dbReference>
<keyword evidence="10" id="KW-0677">Repeat</keyword>
<protein>
    <recommendedName>
        <fullName evidence="6 16">E3 ubiquitin-protein ligase listerin</fullName>
        <ecNumber evidence="5 16">2.3.2.27</ecNumber>
    </recommendedName>
    <alternativeName>
        <fullName evidence="14 16">RING-type E3 ubiquitin transferase listerin</fullName>
    </alternativeName>
</protein>
<comment type="pathway">
    <text evidence="3 16">Protein modification; protein ubiquitination.</text>
</comment>
<dbReference type="Gene3D" id="3.30.40.10">
    <property type="entry name" value="Zinc/RING finger domain, C3HC4 (zinc finger)"/>
    <property type="match status" value="1"/>
</dbReference>
<gene>
    <name evidence="18" type="primary">LTN1_1</name>
    <name evidence="18" type="ORF">E2C01_079564</name>
</gene>
<proteinExistence type="inferred from homology"/>
<evidence type="ECO:0000256" key="16">
    <source>
        <dbReference type="RuleBase" id="RU367090"/>
    </source>
</evidence>
<comment type="caution">
    <text evidence="18">The sequence shown here is derived from an EMBL/GenBank/DDBJ whole genome shotgun (WGS) entry which is preliminary data.</text>
</comment>
<dbReference type="GO" id="GO:0016567">
    <property type="term" value="P:protein ubiquitination"/>
    <property type="evidence" value="ECO:0007669"/>
    <property type="project" value="UniProtKB-UniPathway"/>
</dbReference>
<evidence type="ECO:0000256" key="12">
    <source>
        <dbReference type="ARBA" id="ARBA00022786"/>
    </source>
</evidence>
<dbReference type="PANTHER" id="PTHR12389">
    <property type="entry name" value="ZINC FINGER PROTEIN 294"/>
    <property type="match status" value="1"/>
</dbReference>
<dbReference type="GO" id="GO:1990112">
    <property type="term" value="C:RQC complex"/>
    <property type="evidence" value="ECO:0007669"/>
    <property type="project" value="UniProtKB-UniRule"/>
</dbReference>
<dbReference type="GO" id="GO:0008270">
    <property type="term" value="F:zinc ion binding"/>
    <property type="evidence" value="ECO:0007669"/>
    <property type="project" value="UniProtKB-KW"/>
</dbReference>
<dbReference type="InterPro" id="IPR013083">
    <property type="entry name" value="Znf_RING/FYVE/PHD"/>
</dbReference>
<dbReference type="GO" id="GO:0061630">
    <property type="term" value="F:ubiquitin protein ligase activity"/>
    <property type="evidence" value="ECO:0007669"/>
    <property type="project" value="UniProtKB-UniRule"/>
</dbReference>
<evidence type="ECO:0000256" key="14">
    <source>
        <dbReference type="ARBA" id="ARBA00032366"/>
    </source>
</evidence>
<sequence length="89" mass="10546">MLFPSQLTTMLSHRNTALHHSLAFWKQNVEKKFKGLEECYICYYVIHSQSHQLPKLLCRTCKKKFHSACLYKWFNSSNNSTCPLCRSLF</sequence>
<dbReference type="InterPro" id="IPR001841">
    <property type="entry name" value="Znf_RING"/>
</dbReference>
<evidence type="ECO:0000256" key="1">
    <source>
        <dbReference type="ARBA" id="ARBA00000900"/>
    </source>
</evidence>
<dbReference type="GO" id="GO:1990116">
    <property type="term" value="P:ribosome-associated ubiquitin-dependent protein catabolic process"/>
    <property type="evidence" value="ECO:0007669"/>
    <property type="project" value="UniProtKB-UniRule"/>
</dbReference>
<feature type="domain" description="RING-type" evidence="17">
    <location>
        <begin position="39"/>
        <end position="86"/>
    </location>
</feature>
<evidence type="ECO:0000256" key="3">
    <source>
        <dbReference type="ARBA" id="ARBA00004906"/>
    </source>
</evidence>
<evidence type="ECO:0000256" key="5">
    <source>
        <dbReference type="ARBA" id="ARBA00012483"/>
    </source>
</evidence>
<evidence type="ECO:0000256" key="7">
    <source>
        <dbReference type="ARBA" id="ARBA00022490"/>
    </source>
</evidence>
<comment type="subcellular location">
    <subcellularLocation>
        <location evidence="2">Cytoplasm</location>
        <location evidence="2">Cytosol</location>
    </subcellularLocation>
</comment>
<keyword evidence="8 16" id="KW-0808">Transferase</keyword>
<accession>A0A5B7IXC8</accession>
<dbReference type="FunFam" id="3.30.40.10:FF:000038">
    <property type="entry name" value="E3 ubiquitin-protein ligase listerin"/>
    <property type="match status" value="1"/>
</dbReference>
<dbReference type="OrthoDB" id="6108at2759"/>
<dbReference type="EC" id="2.3.2.27" evidence="5 16"/>
<comment type="similarity">
    <text evidence="4 16">Belongs to the LTN1 family.</text>
</comment>
<evidence type="ECO:0000256" key="6">
    <source>
        <dbReference type="ARBA" id="ARBA00017157"/>
    </source>
</evidence>
<dbReference type="GO" id="GO:0072344">
    <property type="term" value="P:rescue of stalled ribosome"/>
    <property type="evidence" value="ECO:0007669"/>
    <property type="project" value="UniProtKB-UniRule"/>
</dbReference>
<name>A0A5B7IXC8_PORTR</name>
<keyword evidence="19" id="KW-1185">Reference proteome</keyword>
<evidence type="ECO:0000256" key="13">
    <source>
        <dbReference type="ARBA" id="ARBA00022833"/>
    </source>
</evidence>
<evidence type="ECO:0000256" key="11">
    <source>
        <dbReference type="ARBA" id="ARBA00022771"/>
    </source>
</evidence>
<dbReference type="EMBL" id="VSRR010066503">
    <property type="protein sequence ID" value="MPC84814.1"/>
    <property type="molecule type" value="Genomic_DNA"/>
</dbReference>
<evidence type="ECO:0000256" key="9">
    <source>
        <dbReference type="ARBA" id="ARBA00022723"/>
    </source>
</evidence>
<evidence type="ECO:0000313" key="18">
    <source>
        <dbReference type="EMBL" id="MPC84814.1"/>
    </source>
</evidence>
<dbReference type="Pfam" id="PF13639">
    <property type="entry name" value="zf-RING_2"/>
    <property type="match status" value="1"/>
</dbReference>
<evidence type="ECO:0000256" key="2">
    <source>
        <dbReference type="ARBA" id="ARBA00004514"/>
    </source>
</evidence>
<organism evidence="18 19">
    <name type="scientific">Portunus trituberculatus</name>
    <name type="common">Swimming crab</name>
    <name type="synonym">Neptunus trituberculatus</name>
    <dbReference type="NCBI Taxonomy" id="210409"/>
    <lineage>
        <taxon>Eukaryota</taxon>
        <taxon>Metazoa</taxon>
        <taxon>Ecdysozoa</taxon>
        <taxon>Arthropoda</taxon>
        <taxon>Crustacea</taxon>
        <taxon>Multicrustacea</taxon>
        <taxon>Malacostraca</taxon>
        <taxon>Eumalacostraca</taxon>
        <taxon>Eucarida</taxon>
        <taxon>Decapoda</taxon>
        <taxon>Pleocyemata</taxon>
        <taxon>Brachyura</taxon>
        <taxon>Eubrachyura</taxon>
        <taxon>Portunoidea</taxon>
        <taxon>Portunidae</taxon>
        <taxon>Portuninae</taxon>
        <taxon>Portunus</taxon>
    </lineage>
</organism>
<dbReference type="CDD" id="cd16491">
    <property type="entry name" value="RING-CH-C4HC3_LTN1"/>
    <property type="match status" value="1"/>
</dbReference>
<comment type="subunit">
    <text evidence="16">Component of the ribosome quality control complex (RQC).</text>
</comment>
<dbReference type="AlphaFoldDB" id="A0A5B7IXC8"/>
<evidence type="ECO:0000256" key="8">
    <source>
        <dbReference type="ARBA" id="ARBA00022679"/>
    </source>
</evidence>
<dbReference type="SUPFAM" id="SSF57850">
    <property type="entry name" value="RING/U-box"/>
    <property type="match status" value="1"/>
</dbReference>
<evidence type="ECO:0000256" key="10">
    <source>
        <dbReference type="ARBA" id="ARBA00022737"/>
    </source>
</evidence>
<dbReference type="InterPro" id="IPR039795">
    <property type="entry name" value="LTN1/Rkr1"/>
</dbReference>
<dbReference type="PANTHER" id="PTHR12389:SF0">
    <property type="entry name" value="E3 UBIQUITIN-PROTEIN LIGASE LISTERIN"/>
    <property type="match status" value="1"/>
</dbReference>
<dbReference type="UniPathway" id="UPA00143"/>
<keyword evidence="12 16" id="KW-0833">Ubl conjugation pathway</keyword>
<evidence type="ECO:0000313" key="19">
    <source>
        <dbReference type="Proteomes" id="UP000324222"/>
    </source>
</evidence>
<evidence type="ECO:0000256" key="15">
    <source>
        <dbReference type="PROSITE-ProRule" id="PRU00175"/>
    </source>
</evidence>
<keyword evidence="7" id="KW-0963">Cytoplasm</keyword>